<proteinExistence type="predicted"/>
<evidence type="ECO:0000313" key="3">
    <source>
        <dbReference type="EMBL" id="GJT53761.1"/>
    </source>
</evidence>
<feature type="compositionally biased region" description="Polar residues" evidence="2">
    <location>
        <begin position="487"/>
        <end position="499"/>
    </location>
</feature>
<dbReference type="InterPro" id="IPR036875">
    <property type="entry name" value="Znf_CCHC_sf"/>
</dbReference>
<accession>A0ABQ5ERZ9</accession>
<reference evidence="3" key="2">
    <citation type="submission" date="2022-01" db="EMBL/GenBank/DDBJ databases">
        <authorList>
            <person name="Yamashiro T."/>
            <person name="Shiraishi A."/>
            <person name="Satake H."/>
            <person name="Nakayama K."/>
        </authorList>
    </citation>
    <scope>NUCLEOTIDE SEQUENCE</scope>
</reference>
<evidence type="ECO:0000313" key="4">
    <source>
        <dbReference type="Proteomes" id="UP001151760"/>
    </source>
</evidence>
<dbReference type="Proteomes" id="UP001151760">
    <property type="component" value="Unassembled WGS sequence"/>
</dbReference>
<name>A0ABQ5ERZ9_9ASTR</name>
<feature type="region of interest" description="Disordered" evidence="2">
    <location>
        <begin position="343"/>
        <end position="383"/>
    </location>
</feature>
<comment type="caution">
    <text evidence="3">The sequence shown here is derived from an EMBL/GenBank/DDBJ whole genome shotgun (WGS) entry which is preliminary data.</text>
</comment>
<reference evidence="3" key="1">
    <citation type="journal article" date="2022" name="Int. J. Mol. Sci.">
        <title>Draft Genome of Tanacetum Coccineum: Genomic Comparison of Closely Related Tanacetum-Family Plants.</title>
        <authorList>
            <person name="Yamashiro T."/>
            <person name="Shiraishi A."/>
            <person name="Nakayama K."/>
            <person name="Satake H."/>
        </authorList>
    </citation>
    <scope>NUCLEOTIDE SEQUENCE</scope>
</reference>
<evidence type="ECO:0000256" key="1">
    <source>
        <dbReference type="SAM" id="Coils"/>
    </source>
</evidence>
<keyword evidence="4" id="KW-1185">Reference proteome</keyword>
<organism evidence="3 4">
    <name type="scientific">Tanacetum coccineum</name>
    <dbReference type="NCBI Taxonomy" id="301880"/>
    <lineage>
        <taxon>Eukaryota</taxon>
        <taxon>Viridiplantae</taxon>
        <taxon>Streptophyta</taxon>
        <taxon>Embryophyta</taxon>
        <taxon>Tracheophyta</taxon>
        <taxon>Spermatophyta</taxon>
        <taxon>Magnoliopsida</taxon>
        <taxon>eudicotyledons</taxon>
        <taxon>Gunneridae</taxon>
        <taxon>Pentapetalae</taxon>
        <taxon>asterids</taxon>
        <taxon>campanulids</taxon>
        <taxon>Asterales</taxon>
        <taxon>Asteraceae</taxon>
        <taxon>Asteroideae</taxon>
        <taxon>Anthemideae</taxon>
        <taxon>Anthemidinae</taxon>
        <taxon>Tanacetum</taxon>
    </lineage>
</organism>
<dbReference type="EMBL" id="BQNB010016616">
    <property type="protein sequence ID" value="GJT53761.1"/>
    <property type="molecule type" value="Genomic_DNA"/>
</dbReference>
<keyword evidence="1" id="KW-0175">Coiled coil</keyword>
<feature type="region of interest" description="Disordered" evidence="2">
    <location>
        <begin position="271"/>
        <end position="323"/>
    </location>
</feature>
<feature type="compositionally biased region" description="Low complexity" evidence="2">
    <location>
        <begin position="277"/>
        <end position="290"/>
    </location>
</feature>
<gene>
    <name evidence="3" type="ORF">Tco_0988815</name>
</gene>
<dbReference type="SUPFAM" id="SSF57756">
    <property type="entry name" value="Retrovirus zinc finger-like domains"/>
    <property type="match status" value="1"/>
</dbReference>
<feature type="compositionally biased region" description="Polar residues" evidence="2">
    <location>
        <begin position="362"/>
        <end position="379"/>
    </location>
</feature>
<evidence type="ECO:0000256" key="2">
    <source>
        <dbReference type="SAM" id="MobiDB-lite"/>
    </source>
</evidence>
<sequence>MSTPVNTSSTDSQMHNNIMAAGSKDRPPMLGPGRYSQWRSRFLRYIDTKPNGGGLKKCIINGPYVPTSVLIQAVPEAEGRPAVQQHTAIETVLNMTPENKEHFQSEKEAIFLLLTGIGDDIYSTVDACNTANEMWIAIERLQQGESLNVQDVKTNLFWEFGKFTSQDGESMESYYSRFYKLMNELTRNNLQVTTMQVNVQFLQQLQPEWSRFVTIVKQAEKIDIVSYHRLFDILKQFQLEVNDIRAERIAKSANPLALIAAAQPCSDTYYQAPKPLRSNATSSSTRQTASTRHKGKEVAKPITPQSESVSEEDSDPEQAQRDKEMQKNLALLAKYFKKLYKPTNNNLRTSSNSKNKTEDTTPRYNNDNQSRQFGNQRTMTGAGARETVGSQVVQQNGIQCFNYKGFGHYAKECRKPKRVKDYTYHKEKMMMCKQAEQGVPLQAEQADWKHITVQNHDENNVFANERRHSEQPESINDTYVLEKDDSNVTPDSSNICNNDNQVDQNAAECVDERAALANLIANLTLDTEENKTILKQLKKANASLTQEMEECKTNLDETNRALGEATSCRDSCLIALQNKQNEFEKYKAFNDRTIDYDILQTKLNETLGLLALKDIEIKEGLKTKAYEISVLNQKHDELVKKSLLTKSQLEGRLKEKTKVILDLKVKEEKDIDKMIEMDKQLKFLNEIVYTRNQSIQTIHMLAPKCSTYNGRPTFANPRYLKKAQSEKPCLYEIPYDTSDLANRFGPNREETMTLANESRSKLNKDYVKPYDYTKQNSLYEIFKAPSLEYLYQLEHAKEVRKTMWRKPFVRTKPNIAKNVAFLPVSKSISKSRQVFNDMTFNINQFREIVDQAWFKHTSDYFWVPTAKDMEDKTFLMPLP</sequence>
<protein>
    <submittedName>
        <fullName evidence="3">Retrovirus-related pol polyprotein from transposon TNT 1-94</fullName>
    </submittedName>
</protein>
<feature type="compositionally biased region" description="Polar residues" evidence="2">
    <location>
        <begin position="343"/>
        <end position="354"/>
    </location>
</feature>
<dbReference type="Pfam" id="PF14223">
    <property type="entry name" value="Retrotran_gag_2"/>
    <property type="match status" value="1"/>
</dbReference>
<feature type="coiled-coil region" evidence="1">
    <location>
        <begin position="534"/>
        <end position="561"/>
    </location>
</feature>
<feature type="region of interest" description="Disordered" evidence="2">
    <location>
        <begin position="463"/>
        <end position="499"/>
    </location>
</feature>